<dbReference type="GO" id="GO:0005634">
    <property type="term" value="C:nucleus"/>
    <property type="evidence" value="ECO:0000318"/>
    <property type="project" value="GO_Central"/>
</dbReference>
<evidence type="ECO:0000256" key="1">
    <source>
        <dbReference type="ARBA" id="ARBA00005863"/>
    </source>
</evidence>
<dbReference type="SUPFAM" id="SSF53474">
    <property type="entry name" value="alpha/beta-Hydrolases"/>
    <property type="match status" value="1"/>
</dbReference>
<evidence type="ECO:0000256" key="2">
    <source>
        <dbReference type="ARBA" id="ARBA00022801"/>
    </source>
</evidence>
<dbReference type="RefSeq" id="XP_001585400.1">
    <property type="nucleotide sequence ID" value="XM_001585350.1"/>
</dbReference>
<dbReference type="GO" id="GO:0016787">
    <property type="term" value="F:hydrolase activity"/>
    <property type="evidence" value="ECO:0000318"/>
    <property type="project" value="GO_Central"/>
</dbReference>
<feature type="domain" description="Serine hydrolase" evidence="3">
    <location>
        <begin position="18"/>
        <end position="199"/>
    </location>
</feature>
<dbReference type="InParanoid" id="A7F7Q9"/>
<dbReference type="KEGG" id="ssl:SS1G_13639"/>
<dbReference type="PANTHER" id="PTHR48070:SF3">
    <property type="entry name" value="ESTERASE DBAE-RELATED"/>
    <property type="match status" value="1"/>
</dbReference>
<sequence length="235" mass="26370">MASRVIKRSTKPNNRHLPRVLCLHGAGSSGAIFRIQTRALQKALQHHFRLIFLDAPIESTPGPGILPVFEGAGPYFRWTDTDANKAWKVIQQVLNNPDGAPFVGILGFSEGATVIADILHRLQNDDGAAAVIPRLGFCVLMAATMLHIESPPLDARIQMPTIHVHGSSDHVLEECKQLLTEFFDPTCSEVLRWEGPHEVMVQKADYSKFLLYQKWLHRRDDQEDYYTTHGVGQQN</sequence>
<dbReference type="Gene3D" id="3.40.50.1820">
    <property type="entry name" value="alpha/beta hydrolase"/>
    <property type="match status" value="1"/>
</dbReference>
<dbReference type="InterPro" id="IPR029058">
    <property type="entry name" value="AB_hydrolase_fold"/>
</dbReference>
<reference evidence="5" key="1">
    <citation type="journal article" date="2011" name="PLoS Genet.">
        <title>Genomic analysis of the necrotrophic fungal pathogens Sclerotinia sclerotiorum and Botrytis cinerea.</title>
        <authorList>
            <person name="Amselem J."/>
            <person name="Cuomo C.A."/>
            <person name="van Kan J.A."/>
            <person name="Viaud M."/>
            <person name="Benito E.P."/>
            <person name="Couloux A."/>
            <person name="Coutinho P.M."/>
            <person name="de Vries R.P."/>
            <person name="Dyer P.S."/>
            <person name="Fillinger S."/>
            <person name="Fournier E."/>
            <person name="Gout L."/>
            <person name="Hahn M."/>
            <person name="Kohn L."/>
            <person name="Lapalu N."/>
            <person name="Plummer K.M."/>
            <person name="Pradier J.M."/>
            <person name="Quevillon E."/>
            <person name="Sharon A."/>
            <person name="Simon A."/>
            <person name="ten Have A."/>
            <person name="Tudzynski B."/>
            <person name="Tudzynski P."/>
            <person name="Wincker P."/>
            <person name="Andrew M."/>
            <person name="Anthouard V."/>
            <person name="Beever R.E."/>
            <person name="Beffa R."/>
            <person name="Benoit I."/>
            <person name="Bouzid O."/>
            <person name="Brault B."/>
            <person name="Chen Z."/>
            <person name="Choquer M."/>
            <person name="Collemare J."/>
            <person name="Cotton P."/>
            <person name="Danchin E.G."/>
            <person name="Da Silva C."/>
            <person name="Gautier A."/>
            <person name="Giraud C."/>
            <person name="Giraud T."/>
            <person name="Gonzalez C."/>
            <person name="Grossetete S."/>
            <person name="Guldener U."/>
            <person name="Henrissat B."/>
            <person name="Howlett B.J."/>
            <person name="Kodira C."/>
            <person name="Kretschmer M."/>
            <person name="Lappartient A."/>
            <person name="Leroch M."/>
            <person name="Levis C."/>
            <person name="Mauceli E."/>
            <person name="Neuveglise C."/>
            <person name="Oeser B."/>
            <person name="Pearson M."/>
            <person name="Poulain J."/>
            <person name="Poussereau N."/>
            <person name="Quesneville H."/>
            <person name="Rascle C."/>
            <person name="Schumacher J."/>
            <person name="Segurens B."/>
            <person name="Sexton A."/>
            <person name="Silva E."/>
            <person name="Sirven C."/>
            <person name="Soanes D.M."/>
            <person name="Talbot N.J."/>
            <person name="Templeton M."/>
            <person name="Yandava C."/>
            <person name="Yarden O."/>
            <person name="Zeng Q."/>
            <person name="Rollins J.A."/>
            <person name="Lebrun M.H."/>
            <person name="Dickman M."/>
        </authorList>
    </citation>
    <scope>NUCLEOTIDE SEQUENCE [LARGE SCALE GENOMIC DNA]</scope>
    <source>
        <strain evidence="5">ATCC 18683 / 1980 / Ss-1</strain>
    </source>
</reference>
<proteinExistence type="inferred from homology"/>
<evidence type="ECO:0000313" key="5">
    <source>
        <dbReference type="Proteomes" id="UP000001312"/>
    </source>
</evidence>
<evidence type="ECO:0000313" key="4">
    <source>
        <dbReference type="EMBL" id="EDN98780.1"/>
    </source>
</evidence>
<protein>
    <recommendedName>
        <fullName evidence="3">Serine hydrolase domain-containing protein</fullName>
    </recommendedName>
</protein>
<dbReference type="InterPro" id="IPR050593">
    <property type="entry name" value="LovG"/>
</dbReference>
<dbReference type="OMA" id="PYSCWVS"/>
<organism evidence="4 5">
    <name type="scientific">Sclerotinia sclerotiorum (strain ATCC 18683 / 1980 / Ss-1)</name>
    <name type="common">White mold</name>
    <name type="synonym">Whetzelinia sclerotiorum</name>
    <dbReference type="NCBI Taxonomy" id="665079"/>
    <lineage>
        <taxon>Eukaryota</taxon>
        <taxon>Fungi</taxon>
        <taxon>Dikarya</taxon>
        <taxon>Ascomycota</taxon>
        <taxon>Pezizomycotina</taxon>
        <taxon>Leotiomycetes</taxon>
        <taxon>Helotiales</taxon>
        <taxon>Sclerotiniaceae</taxon>
        <taxon>Sclerotinia</taxon>
    </lineage>
</organism>
<accession>A7F7Q9</accession>
<keyword evidence="2" id="KW-0378">Hydrolase</keyword>
<comment type="similarity">
    <text evidence="1">Belongs to the LovG family.</text>
</comment>
<dbReference type="Pfam" id="PF03959">
    <property type="entry name" value="FSH1"/>
    <property type="match status" value="1"/>
</dbReference>
<name>A7F7Q9_SCLS1</name>
<dbReference type="GO" id="GO:0005737">
    <property type="term" value="C:cytoplasm"/>
    <property type="evidence" value="ECO:0000318"/>
    <property type="project" value="GO_Central"/>
</dbReference>
<evidence type="ECO:0000259" key="3">
    <source>
        <dbReference type="Pfam" id="PF03959"/>
    </source>
</evidence>
<dbReference type="PANTHER" id="PTHR48070">
    <property type="entry name" value="ESTERASE OVCA2"/>
    <property type="match status" value="1"/>
</dbReference>
<gene>
    <name evidence="4" type="ORF">SS1G_13639</name>
</gene>
<keyword evidence="5" id="KW-1185">Reference proteome</keyword>
<dbReference type="EMBL" id="CH476646">
    <property type="protein sequence ID" value="EDN98780.1"/>
    <property type="molecule type" value="Genomic_DNA"/>
</dbReference>
<dbReference type="GO" id="GO:0044550">
    <property type="term" value="P:secondary metabolite biosynthetic process"/>
    <property type="evidence" value="ECO:0000318"/>
    <property type="project" value="GO_Central"/>
</dbReference>
<dbReference type="AlphaFoldDB" id="A7F7Q9"/>
<dbReference type="GeneID" id="5481402"/>
<dbReference type="Proteomes" id="UP000001312">
    <property type="component" value="Unassembled WGS sequence"/>
</dbReference>
<dbReference type="InterPro" id="IPR005645">
    <property type="entry name" value="FSH-like_dom"/>
</dbReference>